<name>A0A1V6TRW0_9EURO</name>
<dbReference type="InterPro" id="IPR013083">
    <property type="entry name" value="Znf_RING/FYVE/PHD"/>
</dbReference>
<evidence type="ECO:0000256" key="5">
    <source>
        <dbReference type="SAM" id="Phobius"/>
    </source>
</evidence>
<proteinExistence type="predicted"/>
<dbReference type="Pfam" id="PF12906">
    <property type="entry name" value="RINGv"/>
    <property type="match status" value="1"/>
</dbReference>
<gene>
    <name evidence="7" type="ORF">PENSTE_c003G03341</name>
</gene>
<feature type="compositionally biased region" description="Acidic residues" evidence="4">
    <location>
        <begin position="260"/>
        <end position="271"/>
    </location>
</feature>
<dbReference type="PANTHER" id="PTHR46347">
    <property type="entry name" value="RING/FYVE/PHD ZINC FINGER SUPERFAMILY PROTEIN"/>
    <property type="match status" value="1"/>
</dbReference>
<dbReference type="SMART" id="SM00744">
    <property type="entry name" value="RINGv"/>
    <property type="match status" value="1"/>
</dbReference>
<dbReference type="STRING" id="303698.A0A1V6TRW0"/>
<dbReference type="InterPro" id="IPR011016">
    <property type="entry name" value="Znf_RING-CH"/>
</dbReference>
<sequence>MQSSYESDEPETAGQPPSQASPEHTYPSRVCRICLETVSPTLQPSEFLQKPRVVYMSEDPELGRLLRPCKCKGSSRYVHEGCLQQWRTVDPRFPRRNFWNCPTCGFQYRLQRLTWARWISSTSMQIFLTIAILFFTVFLLGFVADPIINFYLGTLEDIPLDIDIDLEEESASWLAHLIKGMASLGLLSFLRVAFTMSPWWGPRSIPGGRSNSGRSRVRTLTWVFVLAGILSFLWAVYQGVSSWTKRSLQRAGERVMDVPLPDDADEEDEKEETPKPMSDVNSNPQSSPQPSPESSYGPSQTAQESATTSSSFVSDRTTLSCRAPINDTSISQCAKNDPDPS</sequence>
<dbReference type="EMBL" id="MLKD01000003">
    <property type="protein sequence ID" value="OQE28293.1"/>
    <property type="molecule type" value="Genomic_DNA"/>
</dbReference>
<evidence type="ECO:0000259" key="6">
    <source>
        <dbReference type="PROSITE" id="PS51292"/>
    </source>
</evidence>
<feature type="region of interest" description="Disordered" evidence="4">
    <location>
        <begin position="1"/>
        <end position="25"/>
    </location>
</feature>
<keyword evidence="2" id="KW-0863">Zinc-finger</keyword>
<evidence type="ECO:0000256" key="2">
    <source>
        <dbReference type="ARBA" id="ARBA00022771"/>
    </source>
</evidence>
<keyword evidence="5" id="KW-0812">Transmembrane</keyword>
<evidence type="ECO:0000256" key="4">
    <source>
        <dbReference type="SAM" id="MobiDB-lite"/>
    </source>
</evidence>
<dbReference type="PROSITE" id="PS51292">
    <property type="entry name" value="ZF_RING_CH"/>
    <property type="match status" value="1"/>
</dbReference>
<dbReference type="PANTHER" id="PTHR46347:SF1">
    <property type="entry name" value="RING_FYVE_PHD ZINC FINGER SUPERFAMILY PROTEIN"/>
    <property type="match status" value="1"/>
</dbReference>
<evidence type="ECO:0000313" key="8">
    <source>
        <dbReference type="Proteomes" id="UP000191285"/>
    </source>
</evidence>
<feature type="transmembrane region" description="Helical" evidence="5">
    <location>
        <begin position="219"/>
        <end position="237"/>
    </location>
</feature>
<dbReference type="GO" id="GO:0008270">
    <property type="term" value="F:zinc ion binding"/>
    <property type="evidence" value="ECO:0007669"/>
    <property type="project" value="UniProtKB-KW"/>
</dbReference>
<feature type="domain" description="RING-CH-type" evidence="6">
    <location>
        <begin position="23"/>
        <end position="111"/>
    </location>
</feature>
<dbReference type="AlphaFoldDB" id="A0A1V6TRW0"/>
<organism evidence="7 8">
    <name type="scientific">Penicillium steckii</name>
    <dbReference type="NCBI Taxonomy" id="303698"/>
    <lineage>
        <taxon>Eukaryota</taxon>
        <taxon>Fungi</taxon>
        <taxon>Dikarya</taxon>
        <taxon>Ascomycota</taxon>
        <taxon>Pezizomycotina</taxon>
        <taxon>Eurotiomycetes</taxon>
        <taxon>Eurotiomycetidae</taxon>
        <taxon>Eurotiales</taxon>
        <taxon>Aspergillaceae</taxon>
        <taxon>Penicillium</taxon>
    </lineage>
</organism>
<keyword evidence="5" id="KW-0472">Membrane</keyword>
<feature type="transmembrane region" description="Helical" evidence="5">
    <location>
        <begin position="126"/>
        <end position="153"/>
    </location>
</feature>
<dbReference type="SUPFAM" id="SSF57850">
    <property type="entry name" value="RING/U-box"/>
    <property type="match status" value="1"/>
</dbReference>
<evidence type="ECO:0000313" key="7">
    <source>
        <dbReference type="EMBL" id="OQE28293.1"/>
    </source>
</evidence>
<keyword evidence="8" id="KW-1185">Reference proteome</keyword>
<reference evidence="8" key="1">
    <citation type="journal article" date="2017" name="Nat. Microbiol.">
        <title>Global analysis of biosynthetic gene clusters reveals vast potential of secondary metabolite production in Penicillium species.</title>
        <authorList>
            <person name="Nielsen J.C."/>
            <person name="Grijseels S."/>
            <person name="Prigent S."/>
            <person name="Ji B."/>
            <person name="Dainat J."/>
            <person name="Nielsen K.F."/>
            <person name="Frisvad J.C."/>
            <person name="Workman M."/>
            <person name="Nielsen J."/>
        </authorList>
    </citation>
    <scope>NUCLEOTIDE SEQUENCE [LARGE SCALE GENOMIC DNA]</scope>
    <source>
        <strain evidence="8">IBT 24891</strain>
    </source>
</reference>
<feature type="compositionally biased region" description="Acidic residues" evidence="4">
    <location>
        <begin position="1"/>
        <end position="11"/>
    </location>
</feature>
<feature type="region of interest" description="Disordered" evidence="4">
    <location>
        <begin position="251"/>
        <end position="341"/>
    </location>
</feature>
<comment type="caution">
    <text evidence="7">The sequence shown here is derived from an EMBL/GenBank/DDBJ whole genome shotgun (WGS) entry which is preliminary data.</text>
</comment>
<feature type="transmembrane region" description="Helical" evidence="5">
    <location>
        <begin position="173"/>
        <end position="194"/>
    </location>
</feature>
<feature type="compositionally biased region" description="Polar residues" evidence="4">
    <location>
        <begin position="312"/>
        <end position="334"/>
    </location>
</feature>
<feature type="compositionally biased region" description="Low complexity" evidence="4">
    <location>
        <begin position="282"/>
        <end position="311"/>
    </location>
</feature>
<dbReference type="OrthoDB" id="264354at2759"/>
<keyword evidence="3" id="KW-0862">Zinc</keyword>
<keyword evidence="1" id="KW-0479">Metal-binding</keyword>
<dbReference type="Gene3D" id="3.30.40.10">
    <property type="entry name" value="Zinc/RING finger domain, C3HC4 (zinc finger)"/>
    <property type="match status" value="1"/>
</dbReference>
<evidence type="ECO:0000256" key="1">
    <source>
        <dbReference type="ARBA" id="ARBA00022723"/>
    </source>
</evidence>
<dbReference type="CDD" id="cd16495">
    <property type="entry name" value="RING_CH-C4HC3_MARCH"/>
    <property type="match status" value="1"/>
</dbReference>
<accession>A0A1V6TRW0</accession>
<evidence type="ECO:0000256" key="3">
    <source>
        <dbReference type="ARBA" id="ARBA00022833"/>
    </source>
</evidence>
<keyword evidence="5" id="KW-1133">Transmembrane helix</keyword>
<protein>
    <recommendedName>
        <fullName evidence="6">RING-CH-type domain-containing protein</fullName>
    </recommendedName>
</protein>
<dbReference type="Proteomes" id="UP000191285">
    <property type="component" value="Unassembled WGS sequence"/>
</dbReference>